<evidence type="ECO:0000313" key="5">
    <source>
        <dbReference type="EMBL" id="CAI9571482.1"/>
    </source>
</evidence>
<dbReference type="Gene3D" id="3.40.630.30">
    <property type="match status" value="1"/>
</dbReference>
<dbReference type="EMBL" id="CATNWA010014407">
    <property type="protein sequence ID" value="CAI9571482.1"/>
    <property type="molecule type" value="Genomic_DNA"/>
</dbReference>
<dbReference type="SUPFAM" id="SSF55729">
    <property type="entry name" value="Acyl-CoA N-acyltransferases (Nat)"/>
    <property type="match status" value="1"/>
</dbReference>
<evidence type="ECO:0000256" key="3">
    <source>
        <dbReference type="ARBA" id="ARBA00023315"/>
    </source>
</evidence>
<evidence type="ECO:0000256" key="2">
    <source>
        <dbReference type="ARBA" id="ARBA00022679"/>
    </source>
</evidence>
<dbReference type="PANTHER" id="PTHR13256:SF16">
    <property type="entry name" value="ALPHA_BETA-TUBULIN-N-ACETYLTRANSFERASE 9"/>
    <property type="match status" value="1"/>
</dbReference>
<evidence type="ECO:0000259" key="4">
    <source>
        <dbReference type="Pfam" id="PF13302"/>
    </source>
</evidence>
<accession>A0ABN9DG97</accession>
<reference evidence="5" key="1">
    <citation type="submission" date="2023-05" db="EMBL/GenBank/DDBJ databases">
        <authorList>
            <person name="Stuckert A."/>
        </authorList>
    </citation>
    <scope>NUCLEOTIDE SEQUENCE</scope>
</reference>
<proteinExistence type="inferred from homology"/>
<dbReference type="InterPro" id="IPR016181">
    <property type="entry name" value="Acyl_CoA_acyltransferase"/>
</dbReference>
<evidence type="ECO:0000256" key="1">
    <source>
        <dbReference type="ARBA" id="ARBA00009342"/>
    </source>
</evidence>
<dbReference type="InterPro" id="IPR000182">
    <property type="entry name" value="GNAT_dom"/>
</dbReference>
<evidence type="ECO:0000313" key="6">
    <source>
        <dbReference type="Proteomes" id="UP001162483"/>
    </source>
</evidence>
<feature type="domain" description="N-acetyltransferase" evidence="4">
    <location>
        <begin position="14"/>
        <end position="159"/>
    </location>
</feature>
<dbReference type="InterPro" id="IPR039135">
    <property type="entry name" value="NAT9-like"/>
</dbReference>
<organism evidence="5 6">
    <name type="scientific">Staurois parvus</name>
    <dbReference type="NCBI Taxonomy" id="386267"/>
    <lineage>
        <taxon>Eukaryota</taxon>
        <taxon>Metazoa</taxon>
        <taxon>Chordata</taxon>
        <taxon>Craniata</taxon>
        <taxon>Vertebrata</taxon>
        <taxon>Euteleostomi</taxon>
        <taxon>Amphibia</taxon>
        <taxon>Batrachia</taxon>
        <taxon>Anura</taxon>
        <taxon>Neobatrachia</taxon>
        <taxon>Ranoidea</taxon>
        <taxon>Ranidae</taxon>
        <taxon>Staurois</taxon>
    </lineage>
</organism>
<dbReference type="Pfam" id="PF13302">
    <property type="entry name" value="Acetyltransf_3"/>
    <property type="match status" value="1"/>
</dbReference>
<protein>
    <recommendedName>
        <fullName evidence="4">N-acetyltransferase domain-containing protein</fullName>
    </recommendedName>
</protein>
<comment type="caution">
    <text evidence="5">The sequence shown here is derived from an EMBL/GenBank/DDBJ whole genome shotgun (WGS) entry which is preliminary data.</text>
</comment>
<gene>
    <name evidence="5" type="ORF">SPARVUS_LOCUS7253272</name>
</gene>
<keyword evidence="3" id="KW-0012">Acyltransferase</keyword>
<keyword evidence="6" id="KW-1185">Reference proteome</keyword>
<keyword evidence="2" id="KW-0808">Transferase</keyword>
<dbReference type="PANTHER" id="PTHR13256">
    <property type="entry name" value="N-ACETYLTRANSFERASE 9"/>
    <property type="match status" value="1"/>
</dbReference>
<name>A0ABN9DG97_9NEOB</name>
<comment type="similarity">
    <text evidence="1">Belongs to the acetyltransferase family. GNAT subfamily.</text>
</comment>
<dbReference type="Proteomes" id="UP001162483">
    <property type="component" value="Unassembled WGS sequence"/>
</dbReference>
<sequence>MRVNEDTVLRGQWVILVPYEPHHVVRYHEWMKSEDLQKLTASEPLTLEQEYDMQCRWREDNDKCTFIILDAARWDQGCPEEQCMVGDVNLFITDPENPALAEIEIMIAEPTCRGKGFGEESTRLMLFYGISSLGISTFQAKIGQENMKSVQLFQKLHFEEVSFSSVFQELTLQWKVTDEERQQLLDTAHFTVTSYRNLKVPENQEINSIQ</sequence>